<evidence type="ECO:0000313" key="1">
    <source>
        <dbReference type="EMBL" id="MBX0297250.1"/>
    </source>
</evidence>
<dbReference type="RefSeq" id="WP_220581839.1">
    <property type="nucleotide sequence ID" value="NZ_RKLT01000016.1"/>
</dbReference>
<dbReference type="EMBL" id="RKLT01000016">
    <property type="protein sequence ID" value="MBX0297250.1"/>
    <property type="molecule type" value="Genomic_DNA"/>
</dbReference>
<dbReference type="PROSITE" id="PS51257">
    <property type="entry name" value="PROKAR_LIPOPROTEIN"/>
    <property type="match status" value="1"/>
</dbReference>
<name>A0AAW4PII4_9EURY</name>
<keyword evidence="2" id="KW-1185">Reference proteome</keyword>
<protein>
    <submittedName>
        <fullName evidence="1">Uncharacterized protein</fullName>
    </submittedName>
</protein>
<accession>A0AAW4PII4</accession>
<gene>
    <name evidence="1" type="ORF">EGH23_20440</name>
</gene>
<dbReference type="Proteomes" id="UP001430455">
    <property type="component" value="Unassembled WGS sequence"/>
</dbReference>
<sequence length="314" mass="34870">MRPLSRRRALHLAGTATLGTLAGCSASVFGSEDGQPEYTLNIDSIDVSPVEHALYKPDNDDLFGQPATIALDEILPTGRHTTYGYKPLPDDAYVEHEDTYYQTENIVTGRRDVKRTVVQVSPVDKDDVPDNAILVDSLQRPTARVLKILHSYTQTDGTTSSADLLHGDAYVLRRPAEQQSRLGSGDLNGRVVTMTDSGTWAYRVHVTREVITEPAYTALAIPVADSRETFREVVFESRIDAELAPENIPQNAQRILEEAIAKGQYAETAPLSTGFKTVLELLGVDETDSQVMNGRLLWYDEGYYRYSRYINTPS</sequence>
<proteinExistence type="predicted"/>
<dbReference type="AlphaFoldDB" id="A0AAW4PII4"/>
<comment type="caution">
    <text evidence="1">The sequence shown here is derived from an EMBL/GenBank/DDBJ whole genome shotgun (WGS) entry which is preliminary data.</text>
</comment>
<reference evidence="1 2" key="1">
    <citation type="submission" date="2021-06" db="EMBL/GenBank/DDBJ databases">
        <title>Halomicroarcula sp. a new haloarchaeum isolated from saline soil.</title>
        <authorList>
            <person name="Duran-Viseras A."/>
            <person name="Sanchez-Porro C."/>
            <person name="Ventosa A."/>
        </authorList>
    </citation>
    <scope>NUCLEOTIDE SEQUENCE [LARGE SCALE GENOMIC DNA]</scope>
    <source>
        <strain evidence="1 2">F27</strain>
    </source>
</reference>
<organism evidence="1 2">
    <name type="scientific">Haloarcula nitratireducens</name>
    <dbReference type="NCBI Taxonomy" id="2487749"/>
    <lineage>
        <taxon>Archaea</taxon>
        <taxon>Methanobacteriati</taxon>
        <taxon>Methanobacteriota</taxon>
        <taxon>Stenosarchaea group</taxon>
        <taxon>Halobacteria</taxon>
        <taxon>Halobacteriales</taxon>
        <taxon>Haloarculaceae</taxon>
        <taxon>Haloarcula</taxon>
    </lineage>
</organism>
<evidence type="ECO:0000313" key="2">
    <source>
        <dbReference type="Proteomes" id="UP001430455"/>
    </source>
</evidence>